<keyword evidence="9" id="KW-1185">Reference proteome</keyword>
<dbReference type="InterPro" id="IPR048395">
    <property type="entry name" value="Glyco_hydro_31_C"/>
</dbReference>
<dbReference type="Pfam" id="PF21365">
    <property type="entry name" value="Glyco_hydro_31_3rd"/>
    <property type="match status" value="1"/>
</dbReference>
<dbReference type="AlphaFoldDB" id="A0A9J6C7J9"/>
<accession>A0A9J6C7J9</accession>
<gene>
    <name evidence="8" type="ORF">PVAND_007517</name>
</gene>
<evidence type="ECO:0000256" key="5">
    <source>
        <dbReference type="RuleBase" id="RU361185"/>
    </source>
</evidence>
<evidence type="ECO:0000313" key="8">
    <source>
        <dbReference type="EMBL" id="KAG5677787.1"/>
    </source>
</evidence>
<evidence type="ECO:0000259" key="7">
    <source>
        <dbReference type="Pfam" id="PF21365"/>
    </source>
</evidence>
<protein>
    <submittedName>
        <fullName evidence="8">Uncharacterized protein</fullName>
    </submittedName>
</protein>
<dbReference type="SUPFAM" id="SSF51011">
    <property type="entry name" value="Glycosyl hydrolase domain"/>
    <property type="match status" value="1"/>
</dbReference>
<keyword evidence="2" id="KW-0732">Signal</keyword>
<feature type="domain" description="Glycoside hydrolase family 31 TIM barrel" evidence="6">
    <location>
        <begin position="264"/>
        <end position="417"/>
    </location>
</feature>
<dbReference type="CDD" id="cd06592">
    <property type="entry name" value="GH31_NET37"/>
    <property type="match status" value="1"/>
</dbReference>
<comment type="caution">
    <text evidence="8">The sequence shown here is derived from an EMBL/GenBank/DDBJ whole genome shotgun (WGS) entry which is preliminary data.</text>
</comment>
<comment type="similarity">
    <text evidence="1 5">Belongs to the glycosyl hydrolase 31 family.</text>
</comment>
<dbReference type="GO" id="GO:0004553">
    <property type="term" value="F:hydrolase activity, hydrolyzing O-glycosyl compounds"/>
    <property type="evidence" value="ECO:0007669"/>
    <property type="project" value="InterPro"/>
</dbReference>
<evidence type="ECO:0000256" key="3">
    <source>
        <dbReference type="ARBA" id="ARBA00022801"/>
    </source>
</evidence>
<dbReference type="PANTHER" id="PTHR43053">
    <property type="entry name" value="GLYCOSIDASE FAMILY 31"/>
    <property type="match status" value="1"/>
</dbReference>
<evidence type="ECO:0000256" key="4">
    <source>
        <dbReference type="ARBA" id="ARBA00023295"/>
    </source>
</evidence>
<keyword evidence="3 5" id="KW-0378">Hydrolase</keyword>
<feature type="domain" description="Glycosyl hydrolase family 31 C-terminal" evidence="7">
    <location>
        <begin position="558"/>
        <end position="642"/>
    </location>
</feature>
<dbReference type="Gene3D" id="3.20.20.80">
    <property type="entry name" value="Glycosidases"/>
    <property type="match status" value="1"/>
</dbReference>
<dbReference type="InterPro" id="IPR013780">
    <property type="entry name" value="Glyco_hydro_b"/>
</dbReference>
<keyword evidence="4 5" id="KW-0326">Glycosidase</keyword>
<dbReference type="GO" id="GO:0005975">
    <property type="term" value="P:carbohydrate metabolic process"/>
    <property type="evidence" value="ECO:0007669"/>
    <property type="project" value="InterPro"/>
</dbReference>
<sequence>MWRIVKLIIFIVFGCTSLCTCATQFTLNFIYSTNKVVVTDRYYALEYSIYRDGERLQTVSLGTGMGGFIKSRKTPRGFVLFGRGDEIEFAIEVDEQRYSQLSISRKNIAKPVTDCVELSSKEGVNWYGGNEQRWQDYPIQKLVHKHNSYVTKEEFNQAIAERYWFNSHGIYFYVDLDAPLFIDQNNEQIDFMCLIAKRALPYDIYHSRFDFTYHIGIGLNARDVHMKAIEKFLGKPSGHPDEAMVREPIWSTWARYKADVNETVVRTFANEILSFGFKGQFELDDDWEKCYGALEFRESKFPNIKNLTDWLHSTGMRVTLWIHPFINKNCSDWYDTAKNAKYFVADHSGNTDTQWWNSKRGEAAYIDFTKPVAANWFYNRLNQLRKDSGIDSYKFDAGESSWTPPDPVLNGTHRQHPSKIVQDYVRTVSMFGPLVEVRAAQNTQDLPIFVRMIDKDTRWNLNNGLPTLITTLLQMNLVGYPFVLPDMIGGNGYDNNPPNKEIFVRWLQANVFMPSLQFSYVPWDFDTEVVQLALKYVALHAEWTKLIMERFDLAVSTGAPVNPPIWWIAPKDKIAQTISDEFLLGEKILVAPVVVEGAIKRDIYLPAGIWYDPNLDITYDVAEGRWLNDYSAPLDVLPYFIKN</sequence>
<dbReference type="Pfam" id="PF01055">
    <property type="entry name" value="Glyco_hydro_31_2nd"/>
    <property type="match status" value="2"/>
</dbReference>
<dbReference type="Proteomes" id="UP001107558">
    <property type="component" value="Chromosome 2"/>
</dbReference>
<dbReference type="InterPro" id="IPR050985">
    <property type="entry name" value="Alpha-glycosidase_related"/>
</dbReference>
<dbReference type="SUPFAM" id="SSF51445">
    <property type="entry name" value="(Trans)glycosidases"/>
    <property type="match status" value="1"/>
</dbReference>
<dbReference type="PANTHER" id="PTHR43053:SF4">
    <property type="entry name" value="MYOGENESIS-REGULATING GLYCOSIDASE"/>
    <property type="match status" value="1"/>
</dbReference>
<name>A0A9J6C7J9_POLVA</name>
<dbReference type="EMBL" id="JADBJN010000002">
    <property type="protein sequence ID" value="KAG5677787.1"/>
    <property type="molecule type" value="Genomic_DNA"/>
</dbReference>
<dbReference type="Gene3D" id="2.60.40.1180">
    <property type="entry name" value="Golgi alpha-mannosidase II"/>
    <property type="match status" value="1"/>
</dbReference>
<evidence type="ECO:0000256" key="1">
    <source>
        <dbReference type="ARBA" id="ARBA00007806"/>
    </source>
</evidence>
<dbReference type="InterPro" id="IPR017853">
    <property type="entry name" value="GH"/>
</dbReference>
<proteinExistence type="inferred from homology"/>
<reference evidence="8" key="1">
    <citation type="submission" date="2021-03" db="EMBL/GenBank/DDBJ databases">
        <title>Chromosome level genome of the anhydrobiotic midge Polypedilum vanderplanki.</title>
        <authorList>
            <person name="Yoshida Y."/>
            <person name="Kikawada T."/>
            <person name="Gusev O."/>
        </authorList>
    </citation>
    <scope>NUCLEOTIDE SEQUENCE</scope>
    <source>
        <strain evidence="8">NIAS01</strain>
        <tissue evidence="8">Whole body or cell culture</tissue>
    </source>
</reference>
<organism evidence="8 9">
    <name type="scientific">Polypedilum vanderplanki</name>
    <name type="common">Sleeping chironomid midge</name>
    <dbReference type="NCBI Taxonomy" id="319348"/>
    <lineage>
        <taxon>Eukaryota</taxon>
        <taxon>Metazoa</taxon>
        <taxon>Ecdysozoa</taxon>
        <taxon>Arthropoda</taxon>
        <taxon>Hexapoda</taxon>
        <taxon>Insecta</taxon>
        <taxon>Pterygota</taxon>
        <taxon>Neoptera</taxon>
        <taxon>Endopterygota</taxon>
        <taxon>Diptera</taxon>
        <taxon>Nematocera</taxon>
        <taxon>Chironomoidea</taxon>
        <taxon>Chironomidae</taxon>
        <taxon>Chironominae</taxon>
        <taxon>Polypedilum</taxon>
        <taxon>Polypedilum</taxon>
    </lineage>
</organism>
<feature type="domain" description="Glycoside hydrolase family 31 TIM barrel" evidence="6">
    <location>
        <begin position="464"/>
        <end position="540"/>
    </location>
</feature>
<dbReference type="InterPro" id="IPR000322">
    <property type="entry name" value="Glyco_hydro_31_TIM"/>
</dbReference>
<evidence type="ECO:0000256" key="2">
    <source>
        <dbReference type="ARBA" id="ARBA00022729"/>
    </source>
</evidence>
<evidence type="ECO:0000259" key="6">
    <source>
        <dbReference type="Pfam" id="PF01055"/>
    </source>
</evidence>
<evidence type="ECO:0000313" key="9">
    <source>
        <dbReference type="Proteomes" id="UP001107558"/>
    </source>
</evidence>
<dbReference type="OrthoDB" id="10070917at2759"/>